<dbReference type="VEuPathDB" id="TriTrypDB:TcIL3000_7_5920"/>
<feature type="non-terminal residue" evidence="16">
    <location>
        <position position="1"/>
    </location>
</feature>
<feature type="compositionally biased region" description="Acidic residues" evidence="13">
    <location>
        <begin position="596"/>
        <end position="611"/>
    </location>
</feature>
<dbReference type="AlphaFoldDB" id="G0UQW7"/>
<dbReference type="EC" id="3.6.4.13" evidence="3"/>
<dbReference type="InterPro" id="IPR000629">
    <property type="entry name" value="RNA-helicase_DEAD-box_CS"/>
</dbReference>
<keyword evidence="7 12" id="KW-0378">Hydrolase</keyword>
<evidence type="ECO:0000256" key="3">
    <source>
        <dbReference type="ARBA" id="ARBA00012552"/>
    </source>
</evidence>
<dbReference type="GO" id="GO:0003676">
    <property type="term" value="F:nucleic acid binding"/>
    <property type="evidence" value="ECO:0007669"/>
    <property type="project" value="InterPro"/>
</dbReference>
<evidence type="ECO:0000256" key="7">
    <source>
        <dbReference type="ARBA" id="ARBA00022801"/>
    </source>
</evidence>
<evidence type="ECO:0000256" key="6">
    <source>
        <dbReference type="ARBA" id="ARBA00022741"/>
    </source>
</evidence>
<evidence type="ECO:0000256" key="2">
    <source>
        <dbReference type="ARBA" id="ARBA00009334"/>
    </source>
</evidence>
<keyword evidence="9 12" id="KW-0067">ATP-binding</keyword>
<evidence type="ECO:0000256" key="1">
    <source>
        <dbReference type="ARBA" id="ARBA00004604"/>
    </source>
</evidence>
<evidence type="ECO:0000259" key="15">
    <source>
        <dbReference type="PROSITE" id="PS51194"/>
    </source>
</evidence>
<evidence type="ECO:0000256" key="12">
    <source>
        <dbReference type="RuleBase" id="RU000492"/>
    </source>
</evidence>
<reference evidence="16" key="1">
    <citation type="journal article" date="2012" name="Proc. Natl. Acad. Sci. U.S.A.">
        <title>Antigenic diversity is generated by distinct evolutionary mechanisms in African trypanosome species.</title>
        <authorList>
            <person name="Jackson A.P."/>
            <person name="Berry A."/>
            <person name="Aslett M."/>
            <person name="Allison H.C."/>
            <person name="Burton P."/>
            <person name="Vavrova-Anderson J."/>
            <person name="Brown R."/>
            <person name="Browne H."/>
            <person name="Corton N."/>
            <person name="Hauser H."/>
            <person name="Gamble J."/>
            <person name="Gilderthorp R."/>
            <person name="Marcello L."/>
            <person name="McQuillan J."/>
            <person name="Otto T.D."/>
            <person name="Quail M.A."/>
            <person name="Sanders M.J."/>
            <person name="van Tonder A."/>
            <person name="Ginger M.L."/>
            <person name="Field M.C."/>
            <person name="Barry J.D."/>
            <person name="Hertz-Fowler C."/>
            <person name="Berriman M."/>
        </authorList>
    </citation>
    <scope>NUCLEOTIDE SEQUENCE</scope>
    <source>
        <strain evidence="16">IL3000</strain>
    </source>
</reference>
<sequence>IRCWEEARLPLALGTVVAKRFLLPTPIQSQCVPLALASIGRSAVDDSTVEDAAQRVGSGRIDVLAVAETGSGKTAAYLIPLLATVISPPVPLGPQQDDGVANGGTGRTCRDDWFVSQGPLALVVVPTRELAEQVTREALNFVQGMPQGEMSALLQNERSDPHDSHHNALNTIRVVKIVGGETAEAQYNELVAGAHVVIGTVGQLEALLTQRLLALGTVRMVVMDEADRMLIEQQQQHSLIAVLERCPLPRQTLMFSATLSGVCEGIANKYFSPDGYVVVRVPHSCATIAQVFEVVPSDPNMAAAEGSGEQHAEGDQNSAPMEVGGRKERQRPPVEGRKRSPLVHPVKFARLVNHLSYARPPVVVFANEKRTCDALSDELHAEAARLTELADGFSLEALVGEVPKVLQACSVNQRGVGRVSLHVDNLRSLAVVHSDQSQAERRRLVDAFRNGERRVLITTDLLARGLDVPNVTLVINYDMPLVIQSGPGGGPGEGEEGAVQKYIHRIGRTGRAGADGVAVSFVALPTALVQRAQQHLMRSGAAGAGSAPGRMSLVADTWSSEKSRAHKRDRSELIESEADASSGELCVSLQGNGGGNDEDNDMADDDYDERDSDTNDVSQRTNQQHSAGKRCVNTGNNFFAHDELVLQPLWEFLVSCAEANRSGPMSGADIICQQRCQQVQVPPVLAAIMQAYTQRSPHGTITM</sequence>
<evidence type="ECO:0000256" key="8">
    <source>
        <dbReference type="ARBA" id="ARBA00022806"/>
    </source>
</evidence>
<gene>
    <name evidence="16" type="ORF">TCIL3000_7_5920</name>
</gene>
<dbReference type="SMART" id="SM00490">
    <property type="entry name" value="HELICc"/>
    <property type="match status" value="1"/>
</dbReference>
<comment type="subcellular location">
    <subcellularLocation>
        <location evidence="1">Nucleus</location>
        <location evidence="1">Nucleolus</location>
    </subcellularLocation>
</comment>
<evidence type="ECO:0000256" key="5">
    <source>
        <dbReference type="ARBA" id="ARBA00022552"/>
    </source>
</evidence>
<dbReference type="EMBL" id="HE575320">
    <property type="protein sequence ID" value="CCC91778.1"/>
    <property type="molecule type" value="Genomic_DNA"/>
</dbReference>
<feature type="compositionally biased region" description="Basic and acidic residues" evidence="13">
    <location>
        <begin position="559"/>
        <end position="573"/>
    </location>
</feature>
<evidence type="ECO:0000256" key="11">
    <source>
        <dbReference type="ARBA" id="ARBA00037449"/>
    </source>
</evidence>
<organism evidence="16">
    <name type="scientific">Trypanosoma congolense (strain IL3000)</name>
    <dbReference type="NCBI Taxonomy" id="1068625"/>
    <lineage>
        <taxon>Eukaryota</taxon>
        <taxon>Discoba</taxon>
        <taxon>Euglenozoa</taxon>
        <taxon>Kinetoplastea</taxon>
        <taxon>Metakinetoplastina</taxon>
        <taxon>Trypanosomatida</taxon>
        <taxon>Trypanosomatidae</taxon>
        <taxon>Trypanosoma</taxon>
        <taxon>Nannomonas</taxon>
    </lineage>
</organism>
<dbReference type="PROSITE" id="PS51194">
    <property type="entry name" value="HELICASE_CTER"/>
    <property type="match status" value="1"/>
</dbReference>
<dbReference type="GO" id="GO:0016787">
    <property type="term" value="F:hydrolase activity"/>
    <property type="evidence" value="ECO:0007669"/>
    <property type="project" value="UniProtKB-KW"/>
</dbReference>
<dbReference type="InterPro" id="IPR027417">
    <property type="entry name" value="P-loop_NTPase"/>
</dbReference>
<keyword evidence="6 12" id="KW-0547">Nucleotide-binding</keyword>
<dbReference type="CDD" id="cd18787">
    <property type="entry name" value="SF2_C_DEAD"/>
    <property type="match status" value="1"/>
</dbReference>
<protein>
    <recommendedName>
        <fullName evidence="3">RNA helicase</fullName>
        <ecNumber evidence="3">3.6.4.13</ecNumber>
    </recommendedName>
</protein>
<dbReference type="GO" id="GO:0003724">
    <property type="term" value="F:RNA helicase activity"/>
    <property type="evidence" value="ECO:0007669"/>
    <property type="project" value="UniProtKB-EC"/>
</dbReference>
<dbReference type="PROSITE" id="PS51192">
    <property type="entry name" value="HELICASE_ATP_BIND_1"/>
    <property type="match status" value="1"/>
</dbReference>
<dbReference type="InterPro" id="IPR044742">
    <property type="entry name" value="DEAD/DEAH_RhlB"/>
</dbReference>
<dbReference type="GO" id="GO:0005524">
    <property type="term" value="F:ATP binding"/>
    <property type="evidence" value="ECO:0007669"/>
    <property type="project" value="UniProtKB-KW"/>
</dbReference>
<feature type="region of interest" description="Disordered" evidence="13">
    <location>
        <begin position="557"/>
        <end position="629"/>
    </location>
</feature>
<dbReference type="PROSITE" id="PS00039">
    <property type="entry name" value="DEAD_ATP_HELICASE"/>
    <property type="match status" value="1"/>
</dbReference>
<feature type="compositionally biased region" description="Polar residues" evidence="13">
    <location>
        <begin position="617"/>
        <end position="626"/>
    </location>
</feature>
<keyword evidence="10" id="KW-0539">Nucleus</keyword>
<dbReference type="PANTHER" id="PTHR47958">
    <property type="entry name" value="ATP-DEPENDENT RNA HELICASE DBP3"/>
    <property type="match status" value="1"/>
</dbReference>
<dbReference type="Gene3D" id="3.40.50.300">
    <property type="entry name" value="P-loop containing nucleotide triphosphate hydrolases"/>
    <property type="match status" value="2"/>
</dbReference>
<evidence type="ECO:0000256" key="13">
    <source>
        <dbReference type="SAM" id="MobiDB-lite"/>
    </source>
</evidence>
<dbReference type="InterPro" id="IPR014001">
    <property type="entry name" value="Helicase_ATP-bd"/>
</dbReference>
<dbReference type="SUPFAM" id="SSF52540">
    <property type="entry name" value="P-loop containing nucleoside triphosphate hydrolases"/>
    <property type="match status" value="1"/>
</dbReference>
<evidence type="ECO:0000259" key="14">
    <source>
        <dbReference type="PROSITE" id="PS51192"/>
    </source>
</evidence>
<comment type="function">
    <text evidence="11">ATP-dependent RNA helicase required for 60S ribosomal subunit synthesis. Involved in efficient pre-rRNA processing, predominantly at site A3, which is necessary for the normal formation of 25S and 5.8S rRNAs.</text>
</comment>
<feature type="domain" description="Helicase ATP-binding" evidence="14">
    <location>
        <begin position="54"/>
        <end position="277"/>
    </location>
</feature>
<accession>G0UQW7</accession>
<feature type="region of interest" description="Disordered" evidence="13">
    <location>
        <begin position="300"/>
        <end position="339"/>
    </location>
</feature>
<dbReference type="InterPro" id="IPR011545">
    <property type="entry name" value="DEAD/DEAH_box_helicase_dom"/>
</dbReference>
<evidence type="ECO:0000256" key="4">
    <source>
        <dbReference type="ARBA" id="ARBA00022517"/>
    </source>
</evidence>
<dbReference type="Pfam" id="PF00270">
    <property type="entry name" value="DEAD"/>
    <property type="match status" value="1"/>
</dbReference>
<keyword evidence="8 12" id="KW-0347">Helicase</keyword>
<feature type="domain" description="Helicase C-terminal" evidence="15">
    <location>
        <begin position="350"/>
        <end position="554"/>
    </location>
</feature>
<dbReference type="SMART" id="SM00487">
    <property type="entry name" value="DEXDc"/>
    <property type="match status" value="1"/>
</dbReference>
<proteinExistence type="inferred from homology"/>
<evidence type="ECO:0000313" key="16">
    <source>
        <dbReference type="EMBL" id="CCC91778.1"/>
    </source>
</evidence>
<evidence type="ECO:0000256" key="9">
    <source>
        <dbReference type="ARBA" id="ARBA00022840"/>
    </source>
</evidence>
<keyword evidence="4" id="KW-0690">Ribosome biogenesis</keyword>
<evidence type="ECO:0000256" key="10">
    <source>
        <dbReference type="ARBA" id="ARBA00023242"/>
    </source>
</evidence>
<keyword evidence="5" id="KW-0698">rRNA processing</keyword>
<comment type="similarity">
    <text evidence="2">Belongs to the DEAD box helicase family. DDX5/DBP2 subfamily.</text>
</comment>
<dbReference type="CDD" id="cd00268">
    <property type="entry name" value="DEADc"/>
    <property type="match status" value="1"/>
</dbReference>
<dbReference type="Pfam" id="PF00271">
    <property type="entry name" value="Helicase_C"/>
    <property type="match status" value="1"/>
</dbReference>
<name>G0UQW7_TRYCI</name>
<dbReference type="InterPro" id="IPR001650">
    <property type="entry name" value="Helicase_C-like"/>
</dbReference>
<feature type="compositionally biased region" description="Basic and acidic residues" evidence="13">
    <location>
        <begin position="324"/>
        <end position="338"/>
    </location>
</feature>